<accession>A0A8J6XNH5</accession>
<keyword evidence="2" id="KW-1185">Reference proteome</keyword>
<name>A0A8J6XNH5_9CYAN</name>
<dbReference type="AlphaFoldDB" id="A0A8J6XNH5"/>
<dbReference type="Proteomes" id="UP000629098">
    <property type="component" value="Unassembled WGS sequence"/>
</dbReference>
<protein>
    <submittedName>
        <fullName evidence="1">Uncharacterized protein</fullName>
    </submittedName>
</protein>
<dbReference type="EMBL" id="JACXAE010000075">
    <property type="protein sequence ID" value="MBD2775129.1"/>
    <property type="molecule type" value="Genomic_DNA"/>
</dbReference>
<comment type="caution">
    <text evidence="1">The sequence shown here is derived from an EMBL/GenBank/DDBJ whole genome shotgun (WGS) entry which is preliminary data.</text>
</comment>
<organism evidence="1 2">
    <name type="scientific">Iningainema tapete BLCC-T55</name>
    <dbReference type="NCBI Taxonomy" id="2748662"/>
    <lineage>
        <taxon>Bacteria</taxon>
        <taxon>Bacillati</taxon>
        <taxon>Cyanobacteriota</taxon>
        <taxon>Cyanophyceae</taxon>
        <taxon>Nostocales</taxon>
        <taxon>Scytonemataceae</taxon>
        <taxon>Iningainema tapete</taxon>
    </lineage>
</organism>
<proteinExistence type="predicted"/>
<sequence>MLTHHRKPVSLSLVSTDLPIWSVLETAATLYQKDSDRFHLLLTAPPVKSSEATKPTPKDHILAKQPFSRLPGQPKISQATSPRILWLEISPYRVTMTMQGNAQLSYRHFWERGIYGISRYWLPTESMPPNAPIRLRNFTRSLILTGHPLPEHLQVEYELWAGKVQLGCYILNLEIKH</sequence>
<evidence type="ECO:0000313" key="2">
    <source>
        <dbReference type="Proteomes" id="UP000629098"/>
    </source>
</evidence>
<reference evidence="1" key="1">
    <citation type="submission" date="2020-09" db="EMBL/GenBank/DDBJ databases">
        <title>Iningainema tapete sp. nov. (Scytonemataceae, Cyanobacteria) from greenhouses in central Florida (USA) produces two types of nodularin with biosynthetic potential for microcystin-LR and anabaenopeptins.</title>
        <authorList>
            <person name="Berthold D.E."/>
            <person name="Lefler F.W."/>
            <person name="Huang I.-S."/>
            <person name="Abdulla H."/>
            <person name="Zimba P.V."/>
            <person name="Laughinghouse H.D. IV."/>
        </authorList>
    </citation>
    <scope>NUCLEOTIDE SEQUENCE</scope>
    <source>
        <strain evidence="1">BLCCT55</strain>
    </source>
</reference>
<dbReference type="RefSeq" id="WP_190833130.1">
    <property type="nucleotide sequence ID" value="NZ_CAWPPI010000075.1"/>
</dbReference>
<evidence type="ECO:0000313" key="1">
    <source>
        <dbReference type="EMBL" id="MBD2775129.1"/>
    </source>
</evidence>
<gene>
    <name evidence="1" type="ORF">ICL16_24450</name>
</gene>